<dbReference type="AlphaFoldDB" id="A0AAE4AV09"/>
<accession>A0AAE4AV09</accession>
<dbReference type="Proteomes" id="UP001240236">
    <property type="component" value="Unassembled WGS sequence"/>
</dbReference>
<proteinExistence type="predicted"/>
<organism evidence="1 2">
    <name type="scientific">Catenuloplanes indicus</name>
    <dbReference type="NCBI Taxonomy" id="137267"/>
    <lineage>
        <taxon>Bacteria</taxon>
        <taxon>Bacillati</taxon>
        <taxon>Actinomycetota</taxon>
        <taxon>Actinomycetes</taxon>
        <taxon>Micromonosporales</taxon>
        <taxon>Micromonosporaceae</taxon>
        <taxon>Catenuloplanes</taxon>
    </lineage>
</organism>
<gene>
    <name evidence="1" type="ORF">J2S42_000166</name>
</gene>
<reference evidence="1 2" key="1">
    <citation type="submission" date="2023-07" db="EMBL/GenBank/DDBJ databases">
        <title>Sequencing the genomes of 1000 actinobacteria strains.</title>
        <authorList>
            <person name="Klenk H.-P."/>
        </authorList>
    </citation>
    <scope>NUCLEOTIDE SEQUENCE [LARGE SCALE GENOMIC DNA]</scope>
    <source>
        <strain evidence="1 2">DSM 44709</strain>
    </source>
</reference>
<keyword evidence="2" id="KW-1185">Reference proteome</keyword>
<evidence type="ECO:0000313" key="2">
    <source>
        <dbReference type="Proteomes" id="UP001240236"/>
    </source>
</evidence>
<protein>
    <submittedName>
        <fullName evidence="1">Uncharacterized protein</fullName>
    </submittedName>
</protein>
<dbReference type="EMBL" id="JAUSUZ010000001">
    <property type="protein sequence ID" value="MDQ0363497.1"/>
    <property type="molecule type" value="Genomic_DNA"/>
</dbReference>
<sequence length="45" mass="4779">MFGSTELLADVAVPVPDGELRRWLAGFTGTGKAARAVLRQPVRPA</sequence>
<evidence type="ECO:0000313" key="1">
    <source>
        <dbReference type="EMBL" id="MDQ0363497.1"/>
    </source>
</evidence>
<name>A0AAE4AV09_9ACTN</name>
<comment type="caution">
    <text evidence="1">The sequence shown here is derived from an EMBL/GenBank/DDBJ whole genome shotgun (WGS) entry which is preliminary data.</text>
</comment>